<evidence type="ECO:0000313" key="1">
    <source>
        <dbReference type="EMBL" id="SIN14171.1"/>
    </source>
</evidence>
<accession>A0A1N5YX24</accession>
<evidence type="ECO:0000313" key="2">
    <source>
        <dbReference type="Proteomes" id="UP000185124"/>
    </source>
</evidence>
<reference evidence="2" key="1">
    <citation type="submission" date="2016-12" db="EMBL/GenBank/DDBJ databases">
        <authorList>
            <person name="Varghese N."/>
            <person name="Submissions S."/>
        </authorList>
    </citation>
    <scope>NUCLEOTIDE SEQUENCE [LARGE SCALE GENOMIC DNA]</scope>
    <source>
        <strain evidence="2">DSM 45599</strain>
    </source>
</reference>
<proteinExistence type="predicted"/>
<name>A0A1N5YX24_9ACTN</name>
<keyword evidence="2" id="KW-1185">Reference proteome</keyword>
<dbReference type="EMBL" id="FSQT01000002">
    <property type="protein sequence ID" value="SIN14171.1"/>
    <property type="molecule type" value="Genomic_DNA"/>
</dbReference>
<gene>
    <name evidence="1" type="ORF">SAMN04489832_3380</name>
</gene>
<sequence length="44" mass="4514">MWAVVPPQAASVSFPQPAGDGLPGAVPFNCRLAEASHPRLASRG</sequence>
<dbReference type="Proteomes" id="UP000185124">
    <property type="component" value="Unassembled WGS sequence"/>
</dbReference>
<dbReference type="STRING" id="709881.SAMN04489832_3380"/>
<dbReference type="AlphaFoldDB" id="A0A1N5YX24"/>
<organism evidence="1 2">
    <name type="scientific">Micromonospora cremea</name>
    <dbReference type="NCBI Taxonomy" id="709881"/>
    <lineage>
        <taxon>Bacteria</taxon>
        <taxon>Bacillati</taxon>
        <taxon>Actinomycetota</taxon>
        <taxon>Actinomycetes</taxon>
        <taxon>Micromonosporales</taxon>
        <taxon>Micromonosporaceae</taxon>
        <taxon>Micromonospora</taxon>
    </lineage>
</organism>
<protein>
    <submittedName>
        <fullName evidence="1">Uncharacterized protein</fullName>
    </submittedName>
</protein>